<dbReference type="KEGG" id="glo:Glov_1513"/>
<feature type="domain" description="Polysaccharide biosynthesis protein CapD-like" evidence="3">
    <location>
        <begin position="287"/>
        <end position="569"/>
    </location>
</feature>
<sequence>MTIPRSLLKFLLDLILIVVAYSFALLLDEDLVVSAVYLTRFLRSLPYVVVIQALVFVTSRLYSNIWRYASLQDVLEIFKAVTLAVIMTAFGLLFVRDTLVFYRTLLILDWGVLMALMLSSRFVLRFNRENCSLLPQCLKQQPKGRATLIVGAGDAANLLIKEIQKQHDTGFRIVGLVDDNPEKQGLKLGGIPVLGQTSQLPKFISEFRVEDVIIAVPSAHKKFIRKIVACCKSSGVHFKTLPSIPDLIDGSVSISQIRKVEIDDLLGRDPVQLDQQAISSYLTGKRVLVTGAAGSIGAEICRQICAYNPAKLLILDSAETPLYHIEKELVAQFPALRIIPIIADVRNRDRIACLFDSFIPQVVFHAAAYKHVPMMEYNPMEAVCNNVGGTMHLADAAHACRAERFVMISTDKAVNPTNVMGASKRAAELYVQALAQGSHTCFTTVRFGNVLGSNGSVIPLFKEQILKGGPVTVTDPRVIRFFMTIPEACQLVLQAGCLGQGGDIFVLDMGEPVRILDLAEELIRLSGLTPYEDIEIVFSGLRPGEKMFEELLVDGENVLPTAHEKICVVRAINLNYEEILCMVQKLLVVANNFDTGAILQQLKLMVPEFTAQYHFKGEPPFPFRRLRPDVMESNEYTI</sequence>
<feature type="transmembrane region" description="Helical" evidence="2">
    <location>
        <begin position="7"/>
        <end position="24"/>
    </location>
</feature>
<dbReference type="AlphaFoldDB" id="B3E8W1"/>
<reference evidence="4 5" key="1">
    <citation type="submission" date="2008-05" db="EMBL/GenBank/DDBJ databases">
        <title>Complete sequence of chromosome of Geobacter lovleyi SZ.</title>
        <authorList>
            <consortium name="US DOE Joint Genome Institute"/>
            <person name="Lucas S."/>
            <person name="Copeland A."/>
            <person name="Lapidus A."/>
            <person name="Glavina del Rio T."/>
            <person name="Dalin E."/>
            <person name="Tice H."/>
            <person name="Bruce D."/>
            <person name="Goodwin L."/>
            <person name="Pitluck S."/>
            <person name="Chertkov O."/>
            <person name="Meincke L."/>
            <person name="Brettin T."/>
            <person name="Detter J.C."/>
            <person name="Han C."/>
            <person name="Tapia R."/>
            <person name="Kuske C.R."/>
            <person name="Schmutz J."/>
            <person name="Larimer F."/>
            <person name="Land M."/>
            <person name="Hauser L."/>
            <person name="Kyrpides N."/>
            <person name="Mikhailova N."/>
            <person name="Sung Y."/>
            <person name="Fletcher K.E."/>
            <person name="Ritalahti K.M."/>
            <person name="Loeffler F.E."/>
            <person name="Richardson P."/>
        </authorList>
    </citation>
    <scope>NUCLEOTIDE SEQUENCE [LARGE SCALE GENOMIC DNA]</scope>
    <source>
        <strain evidence="5">ATCC BAA-1151 / DSM 17278 / SZ</strain>
    </source>
</reference>
<protein>
    <submittedName>
        <fullName evidence="4">Polysaccharide biosynthesis protein CapD</fullName>
    </submittedName>
</protein>
<organism evidence="4 5">
    <name type="scientific">Trichlorobacter lovleyi (strain ATCC BAA-1151 / DSM 17278 / SZ)</name>
    <name type="common">Geobacter lovleyi</name>
    <dbReference type="NCBI Taxonomy" id="398767"/>
    <lineage>
        <taxon>Bacteria</taxon>
        <taxon>Pseudomonadati</taxon>
        <taxon>Thermodesulfobacteriota</taxon>
        <taxon>Desulfuromonadia</taxon>
        <taxon>Geobacterales</taxon>
        <taxon>Geobacteraceae</taxon>
        <taxon>Trichlorobacter</taxon>
    </lineage>
</organism>
<dbReference type="SUPFAM" id="SSF51735">
    <property type="entry name" value="NAD(P)-binding Rossmann-fold domains"/>
    <property type="match status" value="2"/>
</dbReference>
<evidence type="ECO:0000256" key="2">
    <source>
        <dbReference type="SAM" id="Phobius"/>
    </source>
</evidence>
<comment type="similarity">
    <text evidence="1">Belongs to the polysaccharide synthase family.</text>
</comment>
<dbReference type="InterPro" id="IPR003869">
    <property type="entry name" value="Polysac_CapD-like"/>
</dbReference>
<dbReference type="STRING" id="398767.Glov_1513"/>
<keyword evidence="2" id="KW-1133">Transmembrane helix</keyword>
<evidence type="ECO:0000259" key="3">
    <source>
        <dbReference type="Pfam" id="PF02719"/>
    </source>
</evidence>
<dbReference type="EMBL" id="CP001089">
    <property type="protein sequence ID" value="ACD95229.1"/>
    <property type="molecule type" value="Genomic_DNA"/>
</dbReference>
<feature type="transmembrane region" description="Helical" evidence="2">
    <location>
        <begin position="44"/>
        <end position="62"/>
    </location>
</feature>
<dbReference type="PANTHER" id="PTHR43318:SF1">
    <property type="entry name" value="POLYSACCHARIDE BIOSYNTHESIS PROTEIN EPSC-RELATED"/>
    <property type="match status" value="1"/>
</dbReference>
<evidence type="ECO:0000313" key="5">
    <source>
        <dbReference type="Proteomes" id="UP000002420"/>
    </source>
</evidence>
<evidence type="ECO:0000313" key="4">
    <source>
        <dbReference type="EMBL" id="ACD95229.1"/>
    </source>
</evidence>
<accession>B3E8W1</accession>
<dbReference type="PANTHER" id="PTHR43318">
    <property type="entry name" value="UDP-N-ACETYLGLUCOSAMINE 4,6-DEHYDRATASE"/>
    <property type="match status" value="1"/>
</dbReference>
<dbReference type="Pfam" id="PF13727">
    <property type="entry name" value="CoA_binding_3"/>
    <property type="match status" value="1"/>
</dbReference>
<dbReference type="Pfam" id="PF02719">
    <property type="entry name" value="Polysacc_synt_2"/>
    <property type="match status" value="1"/>
</dbReference>
<keyword evidence="5" id="KW-1185">Reference proteome</keyword>
<dbReference type="InterPro" id="IPR036291">
    <property type="entry name" value="NAD(P)-bd_dom_sf"/>
</dbReference>
<name>B3E8W1_TRIL1</name>
<evidence type="ECO:0000256" key="1">
    <source>
        <dbReference type="ARBA" id="ARBA00007430"/>
    </source>
</evidence>
<dbReference type="RefSeq" id="WP_012469571.1">
    <property type="nucleotide sequence ID" value="NC_010814.1"/>
</dbReference>
<keyword evidence="2" id="KW-0472">Membrane</keyword>
<proteinExistence type="inferred from homology"/>
<dbReference type="HOGENOM" id="CLU_013560_5_2_7"/>
<feature type="transmembrane region" description="Helical" evidence="2">
    <location>
        <begin position="74"/>
        <end position="94"/>
    </location>
</feature>
<dbReference type="InterPro" id="IPR051203">
    <property type="entry name" value="Polysaccharide_Synthase-Rel"/>
</dbReference>
<gene>
    <name evidence="4" type="ordered locus">Glov_1513</name>
</gene>
<dbReference type="eggNOG" id="COG1086">
    <property type="taxonomic scope" value="Bacteria"/>
</dbReference>
<dbReference type="CDD" id="cd05237">
    <property type="entry name" value="UDP_invert_4-6DH_SDR_e"/>
    <property type="match status" value="1"/>
</dbReference>
<dbReference type="Gene3D" id="3.40.50.720">
    <property type="entry name" value="NAD(P)-binding Rossmann-like Domain"/>
    <property type="match status" value="2"/>
</dbReference>
<keyword evidence="2" id="KW-0812">Transmembrane</keyword>
<feature type="transmembrane region" description="Helical" evidence="2">
    <location>
        <begin position="100"/>
        <end position="118"/>
    </location>
</feature>
<dbReference type="Proteomes" id="UP000002420">
    <property type="component" value="Chromosome"/>
</dbReference>
<dbReference type="OrthoDB" id="9769113at2"/>